<reference evidence="1" key="1">
    <citation type="submission" date="2024-03" db="EMBL/GenBank/DDBJ databases">
        <title>WGS assembly of Saponaria officinalis var. Norfolk2.</title>
        <authorList>
            <person name="Jenkins J."/>
            <person name="Shu S."/>
            <person name="Grimwood J."/>
            <person name="Barry K."/>
            <person name="Goodstein D."/>
            <person name="Schmutz J."/>
            <person name="Leebens-Mack J."/>
            <person name="Osbourn A."/>
        </authorList>
    </citation>
    <scope>NUCLEOTIDE SEQUENCE [LARGE SCALE GENOMIC DNA]</scope>
    <source>
        <strain evidence="1">JIC</strain>
    </source>
</reference>
<accession>A0AAW1M8V6</accession>
<keyword evidence="2" id="KW-1185">Reference proteome</keyword>
<gene>
    <name evidence="1" type="ORF">RND81_03G144800</name>
</gene>
<name>A0AAW1M8V6_SAPOF</name>
<dbReference type="EMBL" id="JBDFQZ010000003">
    <property type="protein sequence ID" value="KAK9742042.1"/>
    <property type="molecule type" value="Genomic_DNA"/>
</dbReference>
<dbReference type="PANTHER" id="PTHR33116">
    <property type="entry name" value="REVERSE TRANSCRIPTASE ZINC-BINDING DOMAIN-CONTAINING PROTEIN-RELATED-RELATED"/>
    <property type="match status" value="1"/>
</dbReference>
<dbReference type="Proteomes" id="UP001443914">
    <property type="component" value="Unassembled WGS sequence"/>
</dbReference>
<sequence length="297" mass="33480">MIFTRGDLPSVLAVKNTLDKFASWSGLHANITKTDIFFGGVSKPVKDLILEQTGFVKGQFPFRYLGIPLHSSRVAADVYGMLLSKVQCSVQHWSSNLLSYAGKIQLINSVIFGLETFWCSSVLLHKAIVKEINKLCKNFFWGTTDGQARMVHKSWKGICASWEEGGFGIKELISWNKALLLKLIWQHEQGTGGIWVQWTVRYNLAYHDFWDVRAKTFHAESFRGLIQVRYELIEIMGSHHGAKTALCTCVTGGRFSVARAYDLFRGKMPKLGWSKALNCSFLIPSHKVTTSLAAQRK</sequence>
<comment type="caution">
    <text evidence="1">The sequence shown here is derived from an EMBL/GenBank/DDBJ whole genome shotgun (WGS) entry which is preliminary data.</text>
</comment>
<dbReference type="PANTHER" id="PTHR33116:SF84">
    <property type="entry name" value="RNA-DIRECTED DNA POLYMERASE"/>
    <property type="match status" value="1"/>
</dbReference>
<proteinExistence type="predicted"/>
<evidence type="ECO:0000313" key="2">
    <source>
        <dbReference type="Proteomes" id="UP001443914"/>
    </source>
</evidence>
<evidence type="ECO:0000313" key="1">
    <source>
        <dbReference type="EMBL" id="KAK9742042.1"/>
    </source>
</evidence>
<organism evidence="1 2">
    <name type="scientific">Saponaria officinalis</name>
    <name type="common">Common soapwort</name>
    <name type="synonym">Lychnis saponaria</name>
    <dbReference type="NCBI Taxonomy" id="3572"/>
    <lineage>
        <taxon>Eukaryota</taxon>
        <taxon>Viridiplantae</taxon>
        <taxon>Streptophyta</taxon>
        <taxon>Embryophyta</taxon>
        <taxon>Tracheophyta</taxon>
        <taxon>Spermatophyta</taxon>
        <taxon>Magnoliopsida</taxon>
        <taxon>eudicotyledons</taxon>
        <taxon>Gunneridae</taxon>
        <taxon>Pentapetalae</taxon>
        <taxon>Caryophyllales</taxon>
        <taxon>Caryophyllaceae</taxon>
        <taxon>Caryophylleae</taxon>
        <taxon>Saponaria</taxon>
    </lineage>
</organism>
<dbReference type="AlphaFoldDB" id="A0AAW1M8V6"/>
<protein>
    <submittedName>
        <fullName evidence="1">Uncharacterized protein</fullName>
    </submittedName>
</protein>